<protein>
    <submittedName>
        <fullName evidence="2">Short C-terminal domain-containing protein</fullName>
    </submittedName>
</protein>
<reference evidence="2 3" key="1">
    <citation type="submission" date="2016-10" db="EMBL/GenBank/DDBJ databases">
        <authorList>
            <person name="de Groot N.N."/>
        </authorList>
    </citation>
    <scope>NUCLEOTIDE SEQUENCE [LARGE SCALE GENOMIC DNA]</scope>
    <source>
        <strain evidence="2 3">DSM 43941</strain>
    </source>
</reference>
<name>A0A1H2AR75_9ACTN</name>
<dbReference type="InterPro" id="IPR018649">
    <property type="entry name" value="SHOCT"/>
</dbReference>
<sequence length="155" mass="16339">MTTDDGLTVPDHCARALAKAQRTSIDVAGALAVAHSRTGGADLYLLIYPDRLELASPGTMMGTGAGRERIPLPEVTQVTARDRLFRSSLEITTPTTTFSFPTDRPTAAYLAALITARRTASPDNTALLANLASLHAAGLLTAEEYATKRAALLGD</sequence>
<dbReference type="EMBL" id="LT629758">
    <property type="protein sequence ID" value="SDT48056.1"/>
    <property type="molecule type" value="Genomic_DNA"/>
</dbReference>
<keyword evidence="3" id="KW-1185">Reference proteome</keyword>
<evidence type="ECO:0000259" key="1">
    <source>
        <dbReference type="Pfam" id="PF09851"/>
    </source>
</evidence>
<dbReference type="Pfam" id="PF09851">
    <property type="entry name" value="SHOCT"/>
    <property type="match status" value="1"/>
</dbReference>
<dbReference type="RefSeq" id="WP_092546039.1">
    <property type="nucleotide sequence ID" value="NZ_BOMJ01000015.1"/>
</dbReference>
<accession>A0A1H2AR75</accession>
<evidence type="ECO:0000313" key="3">
    <source>
        <dbReference type="Proteomes" id="UP000198688"/>
    </source>
</evidence>
<dbReference type="AlphaFoldDB" id="A0A1H2AR75"/>
<dbReference type="Proteomes" id="UP000198688">
    <property type="component" value="Chromosome I"/>
</dbReference>
<feature type="domain" description="SHOCT" evidence="1">
    <location>
        <begin position="128"/>
        <end position="153"/>
    </location>
</feature>
<proteinExistence type="predicted"/>
<organism evidence="2 3">
    <name type="scientific">Actinoplanes derwentensis</name>
    <dbReference type="NCBI Taxonomy" id="113562"/>
    <lineage>
        <taxon>Bacteria</taxon>
        <taxon>Bacillati</taxon>
        <taxon>Actinomycetota</taxon>
        <taxon>Actinomycetes</taxon>
        <taxon>Micromonosporales</taxon>
        <taxon>Micromonosporaceae</taxon>
        <taxon>Actinoplanes</taxon>
    </lineage>
</organism>
<dbReference type="OrthoDB" id="3293471at2"/>
<evidence type="ECO:0000313" key="2">
    <source>
        <dbReference type="EMBL" id="SDT48056.1"/>
    </source>
</evidence>
<gene>
    <name evidence="2" type="ORF">SAMN04489716_4013</name>
</gene>